<keyword evidence="10" id="KW-0030">Aminoacyl-tRNA synthetase</keyword>
<evidence type="ECO:0000256" key="2">
    <source>
        <dbReference type="ARBA" id="ARBA00013168"/>
    </source>
</evidence>
<evidence type="ECO:0000256" key="3">
    <source>
        <dbReference type="ARBA" id="ARBA00017959"/>
    </source>
</evidence>
<proteinExistence type="inferred from homology"/>
<dbReference type="Gene3D" id="3.10.310.40">
    <property type="match status" value="1"/>
</dbReference>
<dbReference type="EC" id="6.1.1.7" evidence="2"/>
<evidence type="ECO:0000256" key="8">
    <source>
        <dbReference type="ARBA" id="ARBA00022884"/>
    </source>
</evidence>
<feature type="non-terminal residue" evidence="12">
    <location>
        <position position="1"/>
    </location>
</feature>
<keyword evidence="7" id="KW-0067">ATP-binding</keyword>
<evidence type="ECO:0000313" key="12">
    <source>
        <dbReference type="EMBL" id="GAI09398.1"/>
    </source>
</evidence>
<dbReference type="Pfam" id="PF02272">
    <property type="entry name" value="DHHA1"/>
    <property type="match status" value="1"/>
</dbReference>
<keyword evidence="9" id="KW-0648">Protein biosynthesis</keyword>
<dbReference type="GO" id="GO:0005524">
    <property type="term" value="F:ATP binding"/>
    <property type="evidence" value="ECO:0007669"/>
    <property type="project" value="UniProtKB-KW"/>
</dbReference>
<comment type="similarity">
    <text evidence="1">Belongs to the class-II aminoacyl-tRNA synthetase family.</text>
</comment>
<dbReference type="GO" id="GO:0000049">
    <property type="term" value="F:tRNA binding"/>
    <property type="evidence" value="ECO:0007669"/>
    <property type="project" value="UniProtKB-KW"/>
</dbReference>
<organism evidence="12">
    <name type="scientific">marine sediment metagenome</name>
    <dbReference type="NCBI Taxonomy" id="412755"/>
    <lineage>
        <taxon>unclassified sequences</taxon>
        <taxon>metagenomes</taxon>
        <taxon>ecological metagenomes</taxon>
    </lineage>
</organism>
<feature type="domain" description="DHHA1" evidence="11">
    <location>
        <begin position="3"/>
        <end position="78"/>
    </location>
</feature>
<accession>X1KRT3</accession>
<evidence type="ECO:0000256" key="7">
    <source>
        <dbReference type="ARBA" id="ARBA00022840"/>
    </source>
</evidence>
<dbReference type="InterPro" id="IPR003156">
    <property type="entry name" value="DHHA1_dom"/>
</dbReference>
<evidence type="ECO:0000256" key="4">
    <source>
        <dbReference type="ARBA" id="ARBA00022555"/>
    </source>
</evidence>
<dbReference type="FunFam" id="3.10.310.40:FF:000001">
    <property type="entry name" value="Alanine--tRNA ligase"/>
    <property type="match status" value="1"/>
</dbReference>
<keyword evidence="4" id="KW-0820">tRNA-binding</keyword>
<name>X1KRT3_9ZZZZ</name>
<dbReference type="EMBL" id="BARV01011555">
    <property type="protein sequence ID" value="GAI09398.1"/>
    <property type="molecule type" value="Genomic_DNA"/>
</dbReference>
<keyword evidence="8" id="KW-0694">RNA-binding</keyword>
<gene>
    <name evidence="12" type="ORF">S06H3_21861</name>
</gene>
<dbReference type="AlphaFoldDB" id="X1KRT3"/>
<protein>
    <recommendedName>
        <fullName evidence="3">Alanine--tRNA ligase</fullName>
        <ecNumber evidence="2">6.1.1.7</ecNumber>
    </recommendedName>
</protein>
<evidence type="ECO:0000259" key="11">
    <source>
        <dbReference type="Pfam" id="PF02272"/>
    </source>
</evidence>
<evidence type="ECO:0000256" key="10">
    <source>
        <dbReference type="ARBA" id="ARBA00023146"/>
    </source>
</evidence>
<sequence>AKSAAIVFGFSDEDKVTLLAAVTDDLVRKGLKAGDIVKKIAPVIDGGGGGKAQMAQAGGKNPERIDDALAKAAEIIKEKLAG</sequence>
<keyword evidence="6" id="KW-0547">Nucleotide-binding</keyword>
<comment type="caution">
    <text evidence="12">The sequence shown here is derived from an EMBL/GenBank/DDBJ whole genome shotgun (WGS) entry which is preliminary data.</text>
</comment>
<keyword evidence="5" id="KW-0436">Ligase</keyword>
<evidence type="ECO:0000256" key="6">
    <source>
        <dbReference type="ARBA" id="ARBA00022741"/>
    </source>
</evidence>
<dbReference type="GO" id="GO:0006412">
    <property type="term" value="P:translation"/>
    <property type="evidence" value="ECO:0007669"/>
    <property type="project" value="UniProtKB-KW"/>
</dbReference>
<evidence type="ECO:0000256" key="5">
    <source>
        <dbReference type="ARBA" id="ARBA00022598"/>
    </source>
</evidence>
<evidence type="ECO:0000256" key="9">
    <source>
        <dbReference type="ARBA" id="ARBA00022917"/>
    </source>
</evidence>
<evidence type="ECO:0000256" key="1">
    <source>
        <dbReference type="ARBA" id="ARBA00008226"/>
    </source>
</evidence>
<reference evidence="12" key="1">
    <citation type="journal article" date="2014" name="Front. Microbiol.">
        <title>High frequency of phylogenetically diverse reductive dehalogenase-homologous genes in deep subseafloor sedimentary metagenomes.</title>
        <authorList>
            <person name="Kawai M."/>
            <person name="Futagami T."/>
            <person name="Toyoda A."/>
            <person name="Takaki Y."/>
            <person name="Nishi S."/>
            <person name="Hori S."/>
            <person name="Arai W."/>
            <person name="Tsubouchi T."/>
            <person name="Morono Y."/>
            <person name="Uchiyama I."/>
            <person name="Ito T."/>
            <person name="Fujiyama A."/>
            <person name="Inagaki F."/>
            <person name="Takami H."/>
        </authorList>
    </citation>
    <scope>NUCLEOTIDE SEQUENCE</scope>
    <source>
        <strain evidence="12">Expedition CK06-06</strain>
    </source>
</reference>
<dbReference type="GO" id="GO:0004813">
    <property type="term" value="F:alanine-tRNA ligase activity"/>
    <property type="evidence" value="ECO:0007669"/>
    <property type="project" value="UniProtKB-EC"/>
</dbReference>